<evidence type="ECO:0000259" key="4">
    <source>
        <dbReference type="Pfam" id="PF00881"/>
    </source>
</evidence>
<evidence type="ECO:0000256" key="2">
    <source>
        <dbReference type="ARBA" id="ARBA00022643"/>
    </source>
</evidence>
<keyword evidence="2" id="KW-0288">FMN</keyword>
<sequence>MNAVVGTAPGEGLARLQSLLERRHSCRAFRPDPLPREVIESLLETARRSASWCNAQPWHVLIVSGEPLQALREDLMARARAGAQPAPELDWPREYRNLHQERRRECGWALYRAVGVEKGDREGSTRQALENFRLFGAPHLALVSSETALGTHGVMDCGAWVANFLLAAEAAGVGSIAQAALASWPDVLRKHLPIPEDKQVVCGISFGYEDTGHPANGFRTTRAPLSETAAFIG</sequence>
<dbReference type="GO" id="GO:0016491">
    <property type="term" value="F:oxidoreductase activity"/>
    <property type="evidence" value="ECO:0007669"/>
    <property type="project" value="UniProtKB-KW"/>
</dbReference>
<dbReference type="Pfam" id="PF00881">
    <property type="entry name" value="Nitroreductase"/>
    <property type="match status" value="1"/>
</dbReference>
<name>A0A556A867_9BURK</name>
<dbReference type="InterPro" id="IPR050627">
    <property type="entry name" value="Nitroreductase/BluB"/>
</dbReference>
<evidence type="ECO:0000256" key="3">
    <source>
        <dbReference type="ARBA" id="ARBA00023002"/>
    </source>
</evidence>
<protein>
    <submittedName>
        <fullName evidence="5">Nitroreductase</fullName>
    </submittedName>
</protein>
<gene>
    <name evidence="5" type="ORF">FOZ76_26055</name>
</gene>
<organism evidence="5 6">
    <name type="scientific">Verticiella sediminum</name>
    <dbReference type="NCBI Taxonomy" id="1247510"/>
    <lineage>
        <taxon>Bacteria</taxon>
        <taxon>Pseudomonadati</taxon>
        <taxon>Pseudomonadota</taxon>
        <taxon>Betaproteobacteria</taxon>
        <taxon>Burkholderiales</taxon>
        <taxon>Alcaligenaceae</taxon>
        <taxon>Verticiella</taxon>
    </lineage>
</organism>
<dbReference type="AlphaFoldDB" id="A0A556A867"/>
<dbReference type="EMBL" id="VLTJ01000042">
    <property type="protein sequence ID" value="TSH89077.1"/>
    <property type="molecule type" value="Genomic_DNA"/>
</dbReference>
<dbReference type="Proteomes" id="UP000318405">
    <property type="component" value="Unassembled WGS sequence"/>
</dbReference>
<dbReference type="CDD" id="cd02136">
    <property type="entry name" value="PnbA_NfnB-like"/>
    <property type="match status" value="1"/>
</dbReference>
<dbReference type="SUPFAM" id="SSF55469">
    <property type="entry name" value="FMN-dependent nitroreductase-like"/>
    <property type="match status" value="1"/>
</dbReference>
<comment type="caution">
    <text evidence="5">The sequence shown here is derived from an EMBL/GenBank/DDBJ whole genome shotgun (WGS) entry which is preliminary data.</text>
</comment>
<dbReference type="InterPro" id="IPR000415">
    <property type="entry name" value="Nitroreductase-like"/>
</dbReference>
<dbReference type="Gene3D" id="3.40.109.10">
    <property type="entry name" value="NADH Oxidase"/>
    <property type="match status" value="1"/>
</dbReference>
<keyword evidence="6" id="KW-1185">Reference proteome</keyword>
<proteinExistence type="predicted"/>
<keyword evidence="1" id="KW-0285">Flavoprotein</keyword>
<dbReference type="InterPro" id="IPR029479">
    <property type="entry name" value="Nitroreductase"/>
</dbReference>
<accession>A0A556A867</accession>
<dbReference type="PANTHER" id="PTHR23026:SF90">
    <property type="entry name" value="IODOTYROSINE DEIODINASE 1"/>
    <property type="match status" value="1"/>
</dbReference>
<reference evidence="5 6" key="1">
    <citation type="submission" date="2019-07" db="EMBL/GenBank/DDBJ databases">
        <title>Qingshengfaniella alkalisoli gen. nov., sp. nov., isolated from saline soil.</title>
        <authorList>
            <person name="Xu L."/>
            <person name="Huang X.-X."/>
            <person name="Sun J.-Q."/>
        </authorList>
    </citation>
    <scope>NUCLEOTIDE SEQUENCE [LARGE SCALE GENOMIC DNA]</scope>
    <source>
        <strain evidence="5 6">DSM 27279</strain>
    </source>
</reference>
<dbReference type="OrthoDB" id="9773807at2"/>
<evidence type="ECO:0000313" key="6">
    <source>
        <dbReference type="Proteomes" id="UP000318405"/>
    </source>
</evidence>
<feature type="domain" description="Nitroreductase" evidence="4">
    <location>
        <begin position="21"/>
        <end position="208"/>
    </location>
</feature>
<dbReference type="RefSeq" id="WP_143951192.1">
    <property type="nucleotide sequence ID" value="NZ_BAABMB010000005.1"/>
</dbReference>
<evidence type="ECO:0000313" key="5">
    <source>
        <dbReference type="EMBL" id="TSH89077.1"/>
    </source>
</evidence>
<evidence type="ECO:0000256" key="1">
    <source>
        <dbReference type="ARBA" id="ARBA00022630"/>
    </source>
</evidence>
<dbReference type="PANTHER" id="PTHR23026">
    <property type="entry name" value="NADPH NITROREDUCTASE"/>
    <property type="match status" value="1"/>
</dbReference>
<keyword evidence="3" id="KW-0560">Oxidoreductase</keyword>